<feature type="region of interest" description="Disordered" evidence="1">
    <location>
        <begin position="30"/>
        <end position="57"/>
    </location>
</feature>
<dbReference type="STRING" id="272627.CCC_02541"/>
<dbReference type="GO" id="GO:0003677">
    <property type="term" value="F:DNA binding"/>
    <property type="evidence" value="ECO:0007669"/>
    <property type="project" value="InterPro"/>
</dbReference>
<dbReference type="EMBL" id="JXSL01000013">
    <property type="protein sequence ID" value="KIM00460.1"/>
    <property type="molecule type" value="Genomic_DNA"/>
</dbReference>
<dbReference type="AlphaFoldDB" id="A0A0C2YKZ6"/>
<gene>
    <name evidence="3" type="ORF">CCC_02541</name>
</gene>
<comment type="caution">
    <text evidence="3">The sequence shown here is derived from an EMBL/GenBank/DDBJ whole genome shotgun (WGS) entry which is preliminary data.</text>
</comment>
<evidence type="ECO:0000256" key="1">
    <source>
        <dbReference type="SAM" id="MobiDB-lite"/>
    </source>
</evidence>
<proteinExistence type="predicted"/>
<dbReference type="InterPro" id="IPR001387">
    <property type="entry name" value="Cro/C1-type_HTH"/>
</dbReference>
<feature type="compositionally biased region" description="Pro residues" evidence="1">
    <location>
        <begin position="42"/>
        <end position="57"/>
    </location>
</feature>
<dbReference type="RefSeq" id="WP_041039476.1">
    <property type="nucleotide sequence ID" value="NZ_JXSL01000013.1"/>
</dbReference>
<evidence type="ECO:0000313" key="4">
    <source>
        <dbReference type="Proteomes" id="UP000031971"/>
    </source>
</evidence>
<protein>
    <recommendedName>
        <fullName evidence="2">HTH cro/C1-type domain-containing protein</fullName>
    </recommendedName>
</protein>
<dbReference type="Proteomes" id="UP000031971">
    <property type="component" value="Unassembled WGS sequence"/>
</dbReference>
<dbReference type="CDD" id="cd00093">
    <property type="entry name" value="HTH_XRE"/>
    <property type="match status" value="1"/>
</dbReference>
<accession>A0A0C2YKZ6</accession>
<feature type="domain" description="HTH cro/C1-type" evidence="2">
    <location>
        <begin position="84"/>
        <end position="135"/>
    </location>
</feature>
<dbReference type="Gene3D" id="1.10.260.40">
    <property type="entry name" value="lambda repressor-like DNA-binding domains"/>
    <property type="match status" value="1"/>
</dbReference>
<organism evidence="3 4">
    <name type="scientific">Paramagnetospirillum magnetotacticum MS-1</name>
    <dbReference type="NCBI Taxonomy" id="272627"/>
    <lineage>
        <taxon>Bacteria</taxon>
        <taxon>Pseudomonadati</taxon>
        <taxon>Pseudomonadota</taxon>
        <taxon>Alphaproteobacteria</taxon>
        <taxon>Rhodospirillales</taxon>
        <taxon>Magnetospirillaceae</taxon>
        <taxon>Paramagnetospirillum</taxon>
    </lineage>
</organism>
<evidence type="ECO:0000259" key="2">
    <source>
        <dbReference type="PROSITE" id="PS50943"/>
    </source>
</evidence>
<dbReference type="SUPFAM" id="SSF47413">
    <property type="entry name" value="lambda repressor-like DNA-binding domains"/>
    <property type="match status" value="1"/>
</dbReference>
<dbReference type="PROSITE" id="PS50943">
    <property type="entry name" value="HTH_CROC1"/>
    <property type="match status" value="1"/>
</dbReference>
<reference evidence="3 4" key="1">
    <citation type="submission" date="2015-01" db="EMBL/GenBank/DDBJ databases">
        <title>Genome Sequence of Magnetospirillum magnetotacticum Strain MS-1.</title>
        <authorList>
            <person name="Marinov G.K."/>
            <person name="Smalley M.D."/>
            <person name="DeSalvo G."/>
        </authorList>
    </citation>
    <scope>NUCLEOTIDE SEQUENCE [LARGE SCALE GENOMIC DNA]</scope>
    <source>
        <strain evidence="3 4">MS-1</strain>
    </source>
</reference>
<sequence length="136" mass="14841">MGTEKGVPSPETDSARDAKMAEILEKMRVLLTGEQPQAAPRAPEPPKPTPVAEPPKPCAPAAVNDRDQFPHTVADRLMAGQSPVQVYREYRGMTRESLARTAGINLETLAALEAGFDMIVLRKIAEALKIDVRRLL</sequence>
<evidence type="ECO:0000313" key="3">
    <source>
        <dbReference type="EMBL" id="KIM00460.1"/>
    </source>
</evidence>
<dbReference type="Pfam" id="PF01381">
    <property type="entry name" value="HTH_3"/>
    <property type="match status" value="1"/>
</dbReference>
<dbReference type="OrthoDB" id="407979at2"/>
<keyword evidence="4" id="KW-1185">Reference proteome</keyword>
<name>A0A0C2YKZ6_PARME</name>
<dbReference type="InterPro" id="IPR010982">
    <property type="entry name" value="Lambda_DNA-bd_dom_sf"/>
</dbReference>